<reference evidence="2 3" key="1">
    <citation type="submission" date="2016-10" db="EMBL/GenBank/DDBJ databases">
        <authorList>
            <person name="Varghese N."/>
            <person name="Submissions S."/>
        </authorList>
    </citation>
    <scope>NUCLEOTIDE SEQUENCE [LARGE SCALE GENOMIC DNA]</scope>
    <source>
        <strain evidence="3">DSM 19823 / KCTC 23066 / CCTCC M 208030 / D25</strain>
    </source>
</reference>
<keyword evidence="1" id="KW-0472">Membrane</keyword>
<keyword evidence="3" id="KW-1185">Reference proteome</keyword>
<keyword evidence="1" id="KW-0812">Transmembrane</keyword>
<evidence type="ECO:0000313" key="2">
    <source>
        <dbReference type="EMBL" id="SER62902.1"/>
    </source>
</evidence>
<dbReference type="Proteomes" id="UP000183496">
    <property type="component" value="Unassembled WGS sequence"/>
</dbReference>
<dbReference type="AlphaFoldDB" id="A0AAJ5BFG7"/>
<evidence type="ECO:0000313" key="3">
    <source>
        <dbReference type="Proteomes" id="UP000183496"/>
    </source>
</evidence>
<proteinExistence type="predicted"/>
<name>A0AAJ5BFG7_MYRPR</name>
<protein>
    <submittedName>
        <fullName evidence="2">Uncharacterized protein</fullName>
    </submittedName>
</protein>
<gene>
    <name evidence="2" type="ORF">SAMN04488089_12219</name>
</gene>
<keyword evidence="1" id="KW-1133">Transmembrane helix</keyword>
<evidence type="ECO:0000256" key="1">
    <source>
        <dbReference type="SAM" id="Phobius"/>
    </source>
</evidence>
<feature type="transmembrane region" description="Helical" evidence="1">
    <location>
        <begin position="49"/>
        <end position="69"/>
    </location>
</feature>
<organism evidence="2 3">
    <name type="scientific">Myroides profundi</name>
    <dbReference type="NCBI Taxonomy" id="480520"/>
    <lineage>
        <taxon>Bacteria</taxon>
        <taxon>Pseudomonadati</taxon>
        <taxon>Bacteroidota</taxon>
        <taxon>Flavobacteriia</taxon>
        <taxon>Flavobacteriales</taxon>
        <taxon>Flavobacteriaceae</taxon>
        <taxon>Myroides</taxon>
    </lineage>
</organism>
<feature type="transmembrane region" description="Helical" evidence="1">
    <location>
        <begin position="17"/>
        <end position="37"/>
    </location>
</feature>
<dbReference type="EMBL" id="FOFY01000022">
    <property type="protein sequence ID" value="SER62902.1"/>
    <property type="molecule type" value="Genomic_DNA"/>
</dbReference>
<sequence>MPIGFIVQKKFVYKNSLSIFLLLSFKVLLYLALWLVSFKILIGFIRISAFFHANWLYTFFKLLNFVWLANKNINY</sequence>
<comment type="caution">
    <text evidence="2">The sequence shown here is derived from an EMBL/GenBank/DDBJ whole genome shotgun (WGS) entry which is preliminary data.</text>
</comment>
<accession>A0AAJ5BFG7</accession>